<dbReference type="Proteomes" id="UP000515153">
    <property type="component" value="Unplaced"/>
</dbReference>
<evidence type="ECO:0000313" key="1">
    <source>
        <dbReference type="Proteomes" id="UP000515153"/>
    </source>
</evidence>
<name>A0A6P8ARH7_PYRGI</name>
<sequence>MDGMIGAAEGLHSYNRRCLRRDHTTQALIDILVGKLSNTIKLFIDDSQVTTPNGVGGSHTAGHYFIDGDGGSGLIHAPYHGWTSSTGCGSC</sequence>
<organism evidence="1 2">
    <name type="scientific">Pyricularia grisea</name>
    <name type="common">Crabgrass-specific blast fungus</name>
    <name type="synonym">Magnaporthe grisea</name>
    <dbReference type="NCBI Taxonomy" id="148305"/>
    <lineage>
        <taxon>Eukaryota</taxon>
        <taxon>Fungi</taxon>
        <taxon>Dikarya</taxon>
        <taxon>Ascomycota</taxon>
        <taxon>Pezizomycotina</taxon>
        <taxon>Sordariomycetes</taxon>
        <taxon>Sordariomycetidae</taxon>
        <taxon>Magnaporthales</taxon>
        <taxon>Pyriculariaceae</taxon>
        <taxon>Pyricularia</taxon>
    </lineage>
</organism>
<protein>
    <submittedName>
        <fullName evidence="2">Uncharacterized protein</fullName>
    </submittedName>
</protein>
<dbReference type="AlphaFoldDB" id="A0A6P8ARH7"/>
<dbReference type="RefSeq" id="XP_030977516.1">
    <property type="nucleotide sequence ID" value="XM_031129243.1"/>
</dbReference>
<proteinExistence type="predicted"/>
<dbReference type="KEGG" id="pgri:PgNI_09256"/>
<reference evidence="2" key="1">
    <citation type="journal article" date="2019" name="Mol. Biol. Evol.">
        <title>Blast fungal genomes show frequent chromosomal changes, gene gains and losses, and effector gene turnover.</title>
        <authorList>
            <person name="Gomez Luciano L.B."/>
            <person name="Jason Tsai I."/>
            <person name="Chuma I."/>
            <person name="Tosa Y."/>
            <person name="Chen Y.H."/>
            <person name="Li J.Y."/>
            <person name="Li M.Y."/>
            <person name="Jade Lu M.Y."/>
            <person name="Nakayashiki H."/>
            <person name="Li W.H."/>
        </authorList>
    </citation>
    <scope>NUCLEOTIDE SEQUENCE</scope>
    <source>
        <strain evidence="2">NI907</strain>
    </source>
</reference>
<reference evidence="2" key="3">
    <citation type="submission" date="2025-08" db="UniProtKB">
        <authorList>
            <consortium name="RefSeq"/>
        </authorList>
    </citation>
    <scope>IDENTIFICATION</scope>
    <source>
        <strain evidence="2">NI907</strain>
    </source>
</reference>
<evidence type="ECO:0000313" key="2">
    <source>
        <dbReference type="RefSeq" id="XP_030977516.1"/>
    </source>
</evidence>
<reference evidence="2" key="2">
    <citation type="submission" date="2019-10" db="EMBL/GenBank/DDBJ databases">
        <authorList>
            <consortium name="NCBI Genome Project"/>
        </authorList>
    </citation>
    <scope>NUCLEOTIDE SEQUENCE</scope>
    <source>
        <strain evidence="2">NI907</strain>
    </source>
</reference>
<accession>A0A6P8ARH7</accession>
<dbReference type="GeneID" id="41964151"/>
<keyword evidence="1" id="KW-1185">Reference proteome</keyword>
<gene>
    <name evidence="2" type="ORF">PgNI_09256</name>
</gene>